<name>A0A8J3JB56_9ACTN</name>
<evidence type="ECO:0000256" key="1">
    <source>
        <dbReference type="SAM" id="Phobius"/>
    </source>
</evidence>
<dbReference type="Pfam" id="PF07885">
    <property type="entry name" value="Ion_trans_2"/>
    <property type="match status" value="1"/>
</dbReference>
<proteinExistence type="predicted"/>
<gene>
    <name evidence="3" type="ORF">Cba03nite_23550</name>
</gene>
<comment type="caution">
    <text evidence="3">The sequence shown here is derived from an EMBL/GenBank/DDBJ whole genome shotgun (WGS) entry which is preliminary data.</text>
</comment>
<feature type="transmembrane region" description="Helical" evidence="1">
    <location>
        <begin position="133"/>
        <end position="153"/>
    </location>
</feature>
<dbReference type="AlphaFoldDB" id="A0A8J3JB56"/>
<evidence type="ECO:0000313" key="3">
    <source>
        <dbReference type="EMBL" id="GIF81006.1"/>
    </source>
</evidence>
<sequence length="169" mass="18152">MSFLRHPLGQALLNSTLLTAVYFIVPVGADNETWQLLLRALGTLAGLGLAIYLILRQINRQLDDETTPLTGLLTALVAGVLFFALADYLIAVGFPGEFADLQTRVDALYFALSTLATVGFGDVHAQGQVARGLVIVQMLFNTVIIAAGLSVLSRQIAARARERRGTPKS</sequence>
<feature type="transmembrane region" description="Helical" evidence="1">
    <location>
        <begin position="12"/>
        <end position="29"/>
    </location>
</feature>
<dbReference type="InterPro" id="IPR013099">
    <property type="entry name" value="K_chnl_dom"/>
</dbReference>
<organism evidence="3 4">
    <name type="scientific">Catellatospora bangladeshensis</name>
    <dbReference type="NCBI Taxonomy" id="310355"/>
    <lineage>
        <taxon>Bacteria</taxon>
        <taxon>Bacillati</taxon>
        <taxon>Actinomycetota</taxon>
        <taxon>Actinomycetes</taxon>
        <taxon>Micromonosporales</taxon>
        <taxon>Micromonosporaceae</taxon>
        <taxon>Catellatospora</taxon>
    </lineage>
</organism>
<protein>
    <recommendedName>
        <fullName evidence="2">Potassium channel domain-containing protein</fullName>
    </recommendedName>
</protein>
<dbReference type="Proteomes" id="UP000601223">
    <property type="component" value="Unassembled WGS sequence"/>
</dbReference>
<feature type="transmembrane region" description="Helical" evidence="1">
    <location>
        <begin position="75"/>
        <end position="95"/>
    </location>
</feature>
<evidence type="ECO:0000313" key="4">
    <source>
        <dbReference type="Proteomes" id="UP000601223"/>
    </source>
</evidence>
<feature type="transmembrane region" description="Helical" evidence="1">
    <location>
        <begin position="36"/>
        <end position="55"/>
    </location>
</feature>
<dbReference type="Gene3D" id="1.10.287.70">
    <property type="match status" value="1"/>
</dbReference>
<reference evidence="3 4" key="1">
    <citation type="submission" date="2021-01" db="EMBL/GenBank/DDBJ databases">
        <title>Whole genome shotgun sequence of Catellatospora bangladeshensis NBRC 107357.</title>
        <authorList>
            <person name="Komaki H."/>
            <person name="Tamura T."/>
        </authorList>
    </citation>
    <scope>NUCLEOTIDE SEQUENCE [LARGE SCALE GENOMIC DNA]</scope>
    <source>
        <strain evidence="3 4">NBRC 107357</strain>
    </source>
</reference>
<keyword evidence="4" id="KW-1185">Reference proteome</keyword>
<keyword evidence="1" id="KW-0472">Membrane</keyword>
<dbReference type="SUPFAM" id="SSF81324">
    <property type="entry name" value="Voltage-gated potassium channels"/>
    <property type="match status" value="1"/>
</dbReference>
<dbReference type="EMBL" id="BONF01000011">
    <property type="protein sequence ID" value="GIF81006.1"/>
    <property type="molecule type" value="Genomic_DNA"/>
</dbReference>
<dbReference type="RefSeq" id="WP_203745121.1">
    <property type="nucleotide sequence ID" value="NZ_BONF01000011.1"/>
</dbReference>
<evidence type="ECO:0000259" key="2">
    <source>
        <dbReference type="Pfam" id="PF07885"/>
    </source>
</evidence>
<accession>A0A8J3JB56</accession>
<feature type="domain" description="Potassium channel" evidence="2">
    <location>
        <begin position="75"/>
        <end position="156"/>
    </location>
</feature>
<keyword evidence="1" id="KW-1133">Transmembrane helix</keyword>
<keyword evidence="1" id="KW-0812">Transmembrane</keyword>